<proteinExistence type="predicted"/>
<sequence length="588" mass="66890">MEKIITKSVIVNSGIILGANLPISDSFKLGQIFNDKGCRLTDVSCGDKMVFRTINRYGIVGKSRLKCTQRCSCVDVNHIEKNGKCISQVDILEDGKCKMESCKVNEIVLDTGCHLTGHKCGVNMVFRTISEERNDSLALWYCVQRCSCEREEFVAKTFHCERAKIQLKSDVARNEYFQWYCDGGYCKLGKNIFDHGCLLTGRACGTNMIFVRQRSDTEFCIQQCKCLNGDYIENDGQCLKKEELNDNAAIEHSTSKGSRKLIEVGHIFGDFGCFSTNSACGTNMIFRPFIHFYNITDSISHEKCLQRCSCINDNYIEENKQCIERTQNLNSLNELCFINATCKYGDVVKDMGCQLSGQKCGVNMYFISFSVNLSHNSLNCLYGNCSLSQEILDYGCKLDGQPCGPNMTFRLVDKEKLGDKEILGVKCTAICECASEFYEYGGRNRAFIYIAYSMTSFQYCPQVHYKHEEEIFDAGCRLTGQKCAPNMVFKAVQNFFNDCIQRCTCEEEYNYNEEDGECFREWYCEGGYCKLRKMFYDYGCALTNYKCGINMKFVILLEVDGGNCIQVCSCISYEYVEMDGKCMKESET</sequence>
<evidence type="ECO:0000313" key="2">
    <source>
        <dbReference type="EMBL" id="VDN51685.1"/>
    </source>
</evidence>
<evidence type="ECO:0000313" key="4">
    <source>
        <dbReference type="Proteomes" id="UP000274756"/>
    </source>
</evidence>
<organism evidence="3 5">
    <name type="scientific">Dracunculus medinensis</name>
    <name type="common">Guinea worm</name>
    <dbReference type="NCBI Taxonomy" id="318479"/>
    <lineage>
        <taxon>Eukaryota</taxon>
        <taxon>Metazoa</taxon>
        <taxon>Ecdysozoa</taxon>
        <taxon>Nematoda</taxon>
        <taxon>Chromadorea</taxon>
        <taxon>Rhabditida</taxon>
        <taxon>Spirurina</taxon>
        <taxon>Dracunculoidea</taxon>
        <taxon>Dracunculidae</taxon>
        <taxon>Dracunculus</taxon>
    </lineage>
</organism>
<protein>
    <submittedName>
        <fullName evidence="5">EB domain-containing protein</fullName>
    </submittedName>
</protein>
<feature type="domain" description="TIL-like" evidence="1">
    <location>
        <begin position="116"/>
        <end position="160"/>
    </location>
</feature>
<reference evidence="5" key="1">
    <citation type="submission" date="2016-04" db="UniProtKB">
        <authorList>
            <consortium name="WormBaseParasite"/>
        </authorList>
    </citation>
    <scope>IDENTIFICATION</scope>
</reference>
<keyword evidence="4" id="KW-1185">Reference proteome</keyword>
<evidence type="ECO:0000313" key="3">
    <source>
        <dbReference type="Proteomes" id="UP000038040"/>
    </source>
</evidence>
<feature type="domain" description="TIL-like" evidence="1">
    <location>
        <begin position="280"/>
        <end position="324"/>
    </location>
</feature>
<gene>
    <name evidence="2" type="ORF">DME_LOCUS1658</name>
</gene>
<feature type="domain" description="TIL-like" evidence="1">
    <location>
        <begin position="201"/>
        <end position="240"/>
    </location>
</feature>
<reference evidence="2 4" key="2">
    <citation type="submission" date="2018-11" db="EMBL/GenBank/DDBJ databases">
        <authorList>
            <consortium name="Pathogen Informatics"/>
        </authorList>
    </citation>
    <scope>NUCLEOTIDE SEQUENCE [LARGE SCALE GENOMIC DNA]</scope>
</reference>
<feature type="domain" description="TIL-like" evidence="1">
    <location>
        <begin position="45"/>
        <end position="87"/>
    </location>
</feature>
<feature type="domain" description="TIL-like" evidence="1">
    <location>
        <begin position="545"/>
        <end position="584"/>
    </location>
</feature>
<dbReference type="EMBL" id="UYYG01000027">
    <property type="protein sequence ID" value="VDN51685.1"/>
    <property type="molecule type" value="Genomic_DNA"/>
</dbReference>
<dbReference type="Proteomes" id="UP000038040">
    <property type="component" value="Unplaced"/>
</dbReference>
<evidence type="ECO:0000313" key="5">
    <source>
        <dbReference type="WBParaSite" id="DME_0000718701-mRNA-1"/>
    </source>
</evidence>
<dbReference type="Pfam" id="PF22897">
    <property type="entry name" value="TIL_2"/>
    <property type="match status" value="7"/>
</dbReference>
<dbReference type="Proteomes" id="UP000274756">
    <property type="component" value="Unassembled WGS sequence"/>
</dbReference>
<evidence type="ECO:0000259" key="1">
    <source>
        <dbReference type="Pfam" id="PF22897"/>
    </source>
</evidence>
<feature type="domain" description="TIL-like" evidence="1">
    <location>
        <begin position="479"/>
        <end position="520"/>
    </location>
</feature>
<dbReference type="AlphaFoldDB" id="A0A158Q5E9"/>
<dbReference type="InterPro" id="IPR054450">
    <property type="entry name" value="TIL-like_dom"/>
</dbReference>
<feature type="domain" description="TIL-like" evidence="1">
    <location>
        <begin position="400"/>
        <end position="443"/>
    </location>
</feature>
<dbReference type="WBParaSite" id="DME_0000718701-mRNA-1">
    <property type="protein sequence ID" value="DME_0000718701-mRNA-1"/>
    <property type="gene ID" value="DME_0000718701"/>
</dbReference>
<accession>A0A158Q5E9</accession>
<name>A0A158Q5E9_DRAME</name>